<proteinExistence type="predicted"/>
<dbReference type="SUPFAM" id="SSF51726">
    <property type="entry name" value="UROD/MetE-like"/>
    <property type="match status" value="1"/>
</dbReference>
<protein>
    <recommendedName>
        <fullName evidence="3">Uroporphyrinogen decarboxylase (URO-D) domain-containing protein</fullName>
    </recommendedName>
</protein>
<dbReference type="InterPro" id="IPR038071">
    <property type="entry name" value="UROD/MetE-like_sf"/>
</dbReference>
<dbReference type="Proteomes" id="UP000035268">
    <property type="component" value="Chromosome"/>
</dbReference>
<dbReference type="KEGG" id="vbl:L21SP4_00564"/>
<reference evidence="1 2" key="2">
    <citation type="journal article" date="2016" name="ISME J.">
        <title>Characterization of the first cultured representative of Verrucomicrobia subdivision 5 indicates the proposal of a novel phylum.</title>
        <authorList>
            <person name="Spring S."/>
            <person name="Bunk B."/>
            <person name="Sproer C."/>
            <person name="Schumann P."/>
            <person name="Rohde M."/>
            <person name="Tindall B.J."/>
            <person name="Klenk H.P."/>
        </authorList>
    </citation>
    <scope>NUCLEOTIDE SEQUENCE [LARGE SCALE GENOMIC DNA]</scope>
    <source>
        <strain evidence="1 2">L21-Fru-AB</strain>
    </source>
</reference>
<dbReference type="RefSeq" id="WP_052881229.1">
    <property type="nucleotide sequence ID" value="NZ_CP010904.1"/>
</dbReference>
<organism evidence="1 2">
    <name type="scientific">Kiritimatiella glycovorans</name>
    <dbReference type="NCBI Taxonomy" id="1307763"/>
    <lineage>
        <taxon>Bacteria</taxon>
        <taxon>Pseudomonadati</taxon>
        <taxon>Kiritimatiellota</taxon>
        <taxon>Kiritimatiellia</taxon>
        <taxon>Kiritimatiellales</taxon>
        <taxon>Kiritimatiellaceae</taxon>
        <taxon>Kiritimatiella</taxon>
    </lineage>
</organism>
<name>A0A0G3EGC5_9BACT</name>
<sequence>MNHRRNIQDVLHYRDAESLPLLHFGYWTPETLQKWADEGHITQAEADGWYDGGPADLSIASKLGFDANWFSVFNYNATLTDPFPREVIEDLPDGSRKVRNPAGVIELEKAGTGGIPMEFDHLLKNRRSWEEHYKPRLQFAGDQIQHAPVNVHGEVRPFGEGGLDYLRDDGRDQHYGLFCGSLLGDIRNWIGMQNLAYMQVDDEALLREIIDTVAERHYRATEYILRQGAVFDFGHFWEDICFKNGPLVSPAMFEEFVGPHYKRITGLLNAHGIDIVSVDCDGCIDALIATWLENGVNTMFPIEVGTWNASIGPWREQYGRELRGVGGMNKTVFARDRAAVDDEIERLKPLVGLGGYLPCPDHRLAPDAEWDLVRYYCDRMRTTFG</sequence>
<dbReference type="OrthoDB" id="1714431at2"/>
<dbReference type="EMBL" id="CP010904">
    <property type="protein sequence ID" value="AKJ63835.1"/>
    <property type="molecule type" value="Genomic_DNA"/>
</dbReference>
<evidence type="ECO:0008006" key="3">
    <source>
        <dbReference type="Google" id="ProtNLM"/>
    </source>
</evidence>
<evidence type="ECO:0000313" key="2">
    <source>
        <dbReference type="Proteomes" id="UP000035268"/>
    </source>
</evidence>
<dbReference type="STRING" id="1307763.L21SP4_00564"/>
<gene>
    <name evidence="1" type="ORF">L21SP4_00564</name>
</gene>
<accession>A0A0G3EGC5</accession>
<dbReference type="AlphaFoldDB" id="A0A0G3EGC5"/>
<keyword evidence="2" id="KW-1185">Reference proteome</keyword>
<dbReference type="Gene3D" id="3.20.20.210">
    <property type="match status" value="1"/>
</dbReference>
<evidence type="ECO:0000313" key="1">
    <source>
        <dbReference type="EMBL" id="AKJ63835.1"/>
    </source>
</evidence>
<reference evidence="2" key="1">
    <citation type="submission" date="2015-02" db="EMBL/GenBank/DDBJ databases">
        <title>Description and complete genome sequence of the first cultured representative of the subdivision 5 of the Verrucomicrobia phylum.</title>
        <authorList>
            <person name="Spring S."/>
            <person name="Bunk B."/>
            <person name="Sproer C."/>
            <person name="Klenk H.-P."/>
        </authorList>
    </citation>
    <scope>NUCLEOTIDE SEQUENCE [LARGE SCALE GENOMIC DNA]</scope>
    <source>
        <strain evidence="2">L21-Fru-AB</strain>
    </source>
</reference>